<name>A0A7W6CKZ7_9SPHN</name>
<accession>A0A7W6CKZ7</accession>
<protein>
    <submittedName>
        <fullName evidence="1">Uncharacterized protein</fullName>
    </submittedName>
</protein>
<dbReference type="AlphaFoldDB" id="A0A7W6CKZ7"/>
<sequence>MARADRLERLEAQREEAEADYRAALIAALRVTAAGQWGLFDHQQDRHARAKAAPMLAELNDLADNINDMREKLGMEEFDLHAEFLAARGPVRSDAVGEPKKAAAWLQRLGA</sequence>
<keyword evidence="2" id="KW-1185">Reference proteome</keyword>
<dbReference type="EMBL" id="JACIDX010000006">
    <property type="protein sequence ID" value="MBB3954876.1"/>
    <property type="molecule type" value="Genomic_DNA"/>
</dbReference>
<organism evidence="1 2">
    <name type="scientific">Novosphingobium sediminicola</name>
    <dbReference type="NCBI Taxonomy" id="563162"/>
    <lineage>
        <taxon>Bacteria</taxon>
        <taxon>Pseudomonadati</taxon>
        <taxon>Pseudomonadota</taxon>
        <taxon>Alphaproteobacteria</taxon>
        <taxon>Sphingomonadales</taxon>
        <taxon>Sphingomonadaceae</taxon>
        <taxon>Novosphingobium</taxon>
    </lineage>
</organism>
<comment type="caution">
    <text evidence="1">The sequence shown here is derived from an EMBL/GenBank/DDBJ whole genome shotgun (WGS) entry which is preliminary data.</text>
</comment>
<dbReference type="Proteomes" id="UP000548867">
    <property type="component" value="Unassembled WGS sequence"/>
</dbReference>
<evidence type="ECO:0000313" key="1">
    <source>
        <dbReference type="EMBL" id="MBB3954876.1"/>
    </source>
</evidence>
<dbReference type="RefSeq" id="WP_183624704.1">
    <property type="nucleotide sequence ID" value="NZ_JACIDX010000006.1"/>
</dbReference>
<proteinExistence type="predicted"/>
<reference evidence="1 2" key="1">
    <citation type="submission" date="2020-08" db="EMBL/GenBank/DDBJ databases">
        <title>Genomic Encyclopedia of Type Strains, Phase IV (KMG-IV): sequencing the most valuable type-strain genomes for metagenomic binning, comparative biology and taxonomic classification.</title>
        <authorList>
            <person name="Goeker M."/>
        </authorList>
    </citation>
    <scope>NUCLEOTIDE SEQUENCE [LARGE SCALE GENOMIC DNA]</scope>
    <source>
        <strain evidence="1 2">DSM 27057</strain>
    </source>
</reference>
<evidence type="ECO:0000313" key="2">
    <source>
        <dbReference type="Proteomes" id="UP000548867"/>
    </source>
</evidence>
<gene>
    <name evidence="1" type="ORF">GGR38_001825</name>
</gene>